<evidence type="ECO:0000313" key="3">
    <source>
        <dbReference type="EMBL" id="CAL6107240.1"/>
    </source>
</evidence>
<gene>
    <name evidence="2" type="ORF">HINF_LOCUS19977</name>
    <name evidence="3" type="ORF">HINF_LOCUS74399</name>
</gene>
<dbReference type="Pfam" id="PF12697">
    <property type="entry name" value="Abhydrolase_6"/>
    <property type="match status" value="1"/>
</dbReference>
<dbReference type="InterPro" id="IPR029058">
    <property type="entry name" value="AB_hydrolase_fold"/>
</dbReference>
<dbReference type="AlphaFoldDB" id="A0AA86P4Y6"/>
<dbReference type="GO" id="GO:0016787">
    <property type="term" value="F:hydrolase activity"/>
    <property type="evidence" value="ECO:0007669"/>
    <property type="project" value="UniProtKB-KW"/>
</dbReference>
<evidence type="ECO:0000259" key="1">
    <source>
        <dbReference type="Pfam" id="PF12697"/>
    </source>
</evidence>
<dbReference type="Gene3D" id="3.40.50.1820">
    <property type="entry name" value="alpha/beta hydrolase"/>
    <property type="match status" value="1"/>
</dbReference>
<dbReference type="SUPFAM" id="SSF53474">
    <property type="entry name" value="alpha/beta-Hydrolases"/>
    <property type="match status" value="1"/>
</dbReference>
<evidence type="ECO:0000313" key="2">
    <source>
        <dbReference type="EMBL" id="CAI9932332.1"/>
    </source>
</evidence>
<dbReference type="PANTHER" id="PTHR46438">
    <property type="entry name" value="ALPHA/BETA-HYDROLASES SUPERFAMILY PROTEIN"/>
    <property type="match status" value="1"/>
</dbReference>
<dbReference type="PANTHER" id="PTHR46438:SF11">
    <property type="entry name" value="LIPASE-RELATED"/>
    <property type="match status" value="1"/>
</dbReference>
<proteinExistence type="predicted"/>
<reference evidence="3 4" key="2">
    <citation type="submission" date="2024-07" db="EMBL/GenBank/DDBJ databases">
        <authorList>
            <person name="Akdeniz Z."/>
        </authorList>
    </citation>
    <scope>NUCLEOTIDE SEQUENCE [LARGE SCALE GENOMIC DNA]</scope>
</reference>
<accession>A0AA86P4Y6</accession>
<comment type="caution">
    <text evidence="2">The sequence shown here is derived from an EMBL/GenBank/DDBJ whole genome shotgun (WGS) entry which is preliminary data.</text>
</comment>
<keyword evidence="2" id="KW-0378">Hydrolase</keyword>
<reference evidence="2" key="1">
    <citation type="submission" date="2023-06" db="EMBL/GenBank/DDBJ databases">
        <authorList>
            <person name="Kurt Z."/>
        </authorList>
    </citation>
    <scope>NUCLEOTIDE SEQUENCE</scope>
</reference>
<dbReference type="PRINTS" id="PR00111">
    <property type="entry name" value="ABHYDROLASE"/>
</dbReference>
<sequence>MSNKDQMIYEKYNIEHIPVEKFSLNPKSFHAINFKGKKMNAYIDGPENGPKLFFIHGFNFFVEMYSTLINELIQTYRVLSVDLPGHGHTDAFEEYSVNTFQEAIMATLDHYNFKDFVLVGHSMGGQLSIMCTGDPRFAKFNISKTVAFCPSGIKVNKTLGQKCMQSRCISRCIYNMAFKAGMDDTEKRTGNLIPNEIYKNLLDKLTEYLLKEQMKYVDRMIAQVQEFPWETAQKEFISSKNKPVLVFLATDEQYVNTPVTAKFINTECKNWSLNIEKGLHELPMLRPKWAAEQIINWK</sequence>
<keyword evidence="4" id="KW-1185">Reference proteome</keyword>
<dbReference type="Proteomes" id="UP001642409">
    <property type="component" value="Unassembled WGS sequence"/>
</dbReference>
<protein>
    <submittedName>
        <fullName evidence="2">Alpha/beta hydrolase family protein</fullName>
    </submittedName>
    <submittedName>
        <fullName evidence="3">Alpha/beta_hydrolase family protein</fullName>
    </submittedName>
</protein>
<dbReference type="InterPro" id="IPR000073">
    <property type="entry name" value="AB_hydrolase_1"/>
</dbReference>
<dbReference type="EMBL" id="CATOUU010000515">
    <property type="protein sequence ID" value="CAI9932332.1"/>
    <property type="molecule type" value="Genomic_DNA"/>
</dbReference>
<organism evidence="2">
    <name type="scientific">Hexamita inflata</name>
    <dbReference type="NCBI Taxonomy" id="28002"/>
    <lineage>
        <taxon>Eukaryota</taxon>
        <taxon>Metamonada</taxon>
        <taxon>Diplomonadida</taxon>
        <taxon>Hexamitidae</taxon>
        <taxon>Hexamitinae</taxon>
        <taxon>Hexamita</taxon>
    </lineage>
</organism>
<name>A0AA86P4Y6_9EUKA</name>
<dbReference type="EMBL" id="CAXDID020000632">
    <property type="protein sequence ID" value="CAL6107240.1"/>
    <property type="molecule type" value="Genomic_DNA"/>
</dbReference>
<feature type="domain" description="AB hydrolase-1" evidence="1">
    <location>
        <begin position="52"/>
        <end position="155"/>
    </location>
</feature>
<evidence type="ECO:0000313" key="4">
    <source>
        <dbReference type="Proteomes" id="UP001642409"/>
    </source>
</evidence>